<keyword evidence="2" id="KW-1185">Reference proteome</keyword>
<sequence length="43" mass="4879">MECLIIFKIDTKVFLFDNSDSDTTVTIESGFTNNSNYAKGNER</sequence>
<reference evidence="1 2" key="1">
    <citation type="submission" date="2020-08" db="EMBL/GenBank/DDBJ databases">
        <title>Genomic Encyclopedia of Type Strains, Phase IV (KMG-IV): sequencing the most valuable type-strain genomes for metagenomic binning, comparative biology and taxonomic classification.</title>
        <authorList>
            <person name="Goeker M."/>
        </authorList>
    </citation>
    <scope>NUCLEOTIDE SEQUENCE [LARGE SCALE GENOMIC DNA]</scope>
    <source>
        <strain evidence="1 2">DSM 5391</strain>
    </source>
</reference>
<organism evidence="1 2">
    <name type="scientific">Bacillus benzoevorans</name>
    <dbReference type="NCBI Taxonomy" id="1456"/>
    <lineage>
        <taxon>Bacteria</taxon>
        <taxon>Bacillati</taxon>
        <taxon>Bacillota</taxon>
        <taxon>Bacilli</taxon>
        <taxon>Bacillales</taxon>
        <taxon>Bacillaceae</taxon>
        <taxon>Bacillus</taxon>
    </lineage>
</organism>
<dbReference type="EMBL" id="JACHGK010000015">
    <property type="protein sequence ID" value="MBB6446992.1"/>
    <property type="molecule type" value="Genomic_DNA"/>
</dbReference>
<evidence type="ECO:0000313" key="2">
    <source>
        <dbReference type="Proteomes" id="UP000531594"/>
    </source>
</evidence>
<accession>A0A7X0HUA8</accession>
<evidence type="ECO:0000313" key="1">
    <source>
        <dbReference type="EMBL" id="MBB6446992.1"/>
    </source>
</evidence>
<dbReference type="Proteomes" id="UP000531594">
    <property type="component" value="Unassembled WGS sequence"/>
</dbReference>
<proteinExistence type="predicted"/>
<comment type="caution">
    <text evidence="1">The sequence shown here is derived from an EMBL/GenBank/DDBJ whole genome shotgun (WGS) entry which is preliminary data.</text>
</comment>
<protein>
    <submittedName>
        <fullName evidence="1">Uncharacterized protein</fullName>
    </submittedName>
</protein>
<dbReference type="AlphaFoldDB" id="A0A7X0HUA8"/>
<gene>
    <name evidence="1" type="ORF">HNR53_003659</name>
</gene>
<name>A0A7X0HUA8_9BACI</name>